<reference evidence="3 5" key="2">
    <citation type="submission" date="2020-12" db="EMBL/GenBank/DDBJ databases">
        <title>Genome assembly for a thermostable protease producing Bacillus cereus MAKP1 strain isolated from chicken gut.</title>
        <authorList>
            <person name="Malaviya A."/>
        </authorList>
    </citation>
    <scope>NUCLEOTIDE SEQUENCE [LARGE SCALE GENOMIC DNA]</scope>
    <source>
        <strain evidence="3 5">MAKP1</strain>
    </source>
</reference>
<reference evidence="2 4" key="1">
    <citation type="submission" date="2015-12" db="EMBL/GenBank/DDBJ databases">
        <title>Bacillus cereus Group isolate.</title>
        <authorList>
            <person name="Kovac J."/>
        </authorList>
    </citation>
    <scope>NUCLEOTIDE SEQUENCE [LARGE SCALE GENOMIC DNA]</scope>
    <source>
        <strain evidence="2 4">FSL W8-0275</strain>
    </source>
</reference>
<protein>
    <submittedName>
        <fullName evidence="2">Uncharacterized protein</fullName>
    </submittedName>
</protein>
<dbReference type="PATRIC" id="fig|1396.421.peg.2443"/>
<dbReference type="Proteomes" id="UP000613452">
    <property type="component" value="Unassembled WGS sequence"/>
</dbReference>
<evidence type="ECO:0000313" key="5">
    <source>
        <dbReference type="Proteomes" id="UP000613452"/>
    </source>
</evidence>
<dbReference type="AlphaFoldDB" id="A0A0G8DNF4"/>
<dbReference type="Proteomes" id="UP000075591">
    <property type="component" value="Unassembled WGS sequence"/>
</dbReference>
<accession>A0A0G8DNF4</accession>
<evidence type="ECO:0000256" key="1">
    <source>
        <dbReference type="SAM" id="Coils"/>
    </source>
</evidence>
<gene>
    <name evidence="2" type="ORF">AT274_16535</name>
    <name evidence="3" type="ORF">JCR31_09775</name>
</gene>
<dbReference type="RefSeq" id="WP_000461332.1">
    <property type="nucleotide sequence ID" value="NZ_AP022986.1"/>
</dbReference>
<dbReference type="EMBL" id="JAEFBZ010000001">
    <property type="protein sequence ID" value="MBK1608203.1"/>
    <property type="molecule type" value="Genomic_DNA"/>
</dbReference>
<proteinExistence type="predicted"/>
<dbReference type="EMBL" id="LOMT01000094">
    <property type="protein sequence ID" value="KXX97390.1"/>
    <property type="molecule type" value="Genomic_DNA"/>
</dbReference>
<evidence type="ECO:0000313" key="3">
    <source>
        <dbReference type="EMBL" id="MBK1608203.1"/>
    </source>
</evidence>
<evidence type="ECO:0000313" key="2">
    <source>
        <dbReference type="EMBL" id="KXX97390.1"/>
    </source>
</evidence>
<evidence type="ECO:0000313" key="4">
    <source>
        <dbReference type="Proteomes" id="UP000075591"/>
    </source>
</evidence>
<name>A0A0G8DNF4_BACCE</name>
<comment type="caution">
    <text evidence="2">The sequence shown here is derived from an EMBL/GenBank/DDBJ whole genome shotgun (WGS) entry which is preliminary data.</text>
</comment>
<keyword evidence="1" id="KW-0175">Coiled coil</keyword>
<sequence length="68" mass="8375">MFEEKENEEQDEIEELKTIPIADYVKMRREQRKQEQAEFEAKLKVLQEKTDRLKRELGYKDRNQKTSE</sequence>
<organism evidence="2 4">
    <name type="scientific">Bacillus cereus</name>
    <dbReference type="NCBI Taxonomy" id="1396"/>
    <lineage>
        <taxon>Bacteria</taxon>
        <taxon>Bacillati</taxon>
        <taxon>Bacillota</taxon>
        <taxon>Bacilli</taxon>
        <taxon>Bacillales</taxon>
        <taxon>Bacillaceae</taxon>
        <taxon>Bacillus</taxon>
        <taxon>Bacillus cereus group</taxon>
    </lineage>
</organism>
<feature type="coiled-coil region" evidence="1">
    <location>
        <begin position="29"/>
        <end position="56"/>
    </location>
</feature>